<dbReference type="Proteomes" id="UP001494902">
    <property type="component" value="Unassembled WGS sequence"/>
</dbReference>
<keyword evidence="12" id="KW-1185">Reference proteome</keyword>
<evidence type="ECO:0000256" key="7">
    <source>
        <dbReference type="ARBA" id="ARBA00023136"/>
    </source>
</evidence>
<dbReference type="PANTHER" id="PTHR35011">
    <property type="entry name" value="2,3-DIKETO-L-GULONATE TRAP TRANSPORTER SMALL PERMEASE PROTEIN YIAM"/>
    <property type="match status" value="1"/>
</dbReference>
<comment type="similarity">
    <text evidence="8">Belongs to the TRAP transporter small permease family.</text>
</comment>
<feature type="transmembrane region" description="Helical" evidence="9">
    <location>
        <begin position="96"/>
        <end position="115"/>
    </location>
</feature>
<dbReference type="InterPro" id="IPR007387">
    <property type="entry name" value="TRAP_DctQ"/>
</dbReference>
<dbReference type="RefSeq" id="WP_349300423.1">
    <property type="nucleotide sequence ID" value="NZ_JBEDNQ010000010.1"/>
</dbReference>
<protein>
    <submittedName>
        <fullName evidence="11">TRAP transporter small permease</fullName>
    </submittedName>
</protein>
<dbReference type="PANTHER" id="PTHR35011:SF2">
    <property type="entry name" value="2,3-DIKETO-L-GULONATE TRAP TRANSPORTER SMALL PERMEASE PROTEIN YIAM"/>
    <property type="match status" value="1"/>
</dbReference>
<comment type="caution">
    <text evidence="11">The sequence shown here is derived from an EMBL/GenBank/DDBJ whole genome shotgun (WGS) entry which is preliminary data.</text>
</comment>
<evidence type="ECO:0000259" key="10">
    <source>
        <dbReference type="Pfam" id="PF04290"/>
    </source>
</evidence>
<evidence type="ECO:0000313" key="11">
    <source>
        <dbReference type="EMBL" id="MEQ3553354.1"/>
    </source>
</evidence>
<dbReference type="EMBL" id="JBEDNQ010000010">
    <property type="protein sequence ID" value="MEQ3553354.1"/>
    <property type="molecule type" value="Genomic_DNA"/>
</dbReference>
<evidence type="ECO:0000256" key="2">
    <source>
        <dbReference type="ARBA" id="ARBA00022448"/>
    </source>
</evidence>
<evidence type="ECO:0000256" key="4">
    <source>
        <dbReference type="ARBA" id="ARBA00022519"/>
    </source>
</evidence>
<keyword evidence="4" id="KW-0997">Cell inner membrane</keyword>
<evidence type="ECO:0000313" key="12">
    <source>
        <dbReference type="Proteomes" id="UP001494902"/>
    </source>
</evidence>
<dbReference type="InterPro" id="IPR055348">
    <property type="entry name" value="DctQ"/>
</dbReference>
<keyword evidence="7 9" id="KW-0472">Membrane</keyword>
<accession>A0ABV1KHF1</accession>
<evidence type="ECO:0000256" key="3">
    <source>
        <dbReference type="ARBA" id="ARBA00022475"/>
    </source>
</evidence>
<evidence type="ECO:0000256" key="1">
    <source>
        <dbReference type="ARBA" id="ARBA00004429"/>
    </source>
</evidence>
<evidence type="ECO:0000256" key="9">
    <source>
        <dbReference type="SAM" id="Phobius"/>
    </source>
</evidence>
<evidence type="ECO:0000256" key="6">
    <source>
        <dbReference type="ARBA" id="ARBA00022989"/>
    </source>
</evidence>
<dbReference type="Pfam" id="PF04290">
    <property type="entry name" value="DctQ"/>
    <property type="match status" value="1"/>
</dbReference>
<organism evidence="11 12">
    <name type="scientific">Pseudonocardia nematodicida</name>
    <dbReference type="NCBI Taxonomy" id="1206997"/>
    <lineage>
        <taxon>Bacteria</taxon>
        <taxon>Bacillati</taxon>
        <taxon>Actinomycetota</taxon>
        <taxon>Actinomycetes</taxon>
        <taxon>Pseudonocardiales</taxon>
        <taxon>Pseudonocardiaceae</taxon>
        <taxon>Pseudonocardia</taxon>
    </lineage>
</organism>
<feature type="transmembrane region" description="Helical" evidence="9">
    <location>
        <begin position="135"/>
        <end position="156"/>
    </location>
</feature>
<feature type="transmembrane region" description="Helical" evidence="9">
    <location>
        <begin position="24"/>
        <end position="45"/>
    </location>
</feature>
<sequence length="176" mass="19500">MTTETEAAEIREEEVRGRLSIEEWVIGSVLGAMLLILFSQVVARFVFGQSLVWSEEIARYLFIWMIFIGLGAVTLRGEHIAVEALLDKLSLRGRRVAGQVTYVILFAVNAALMVAATRLVWTVQDLGQFAPATEIPMWLVYVAVPLGLLIASARLIQSSVRLWTTEPSGTTHEKGI</sequence>
<keyword evidence="3" id="KW-1003">Cell membrane</keyword>
<keyword evidence="6 9" id="KW-1133">Transmembrane helix</keyword>
<feature type="domain" description="Tripartite ATP-independent periplasmic transporters DctQ component" evidence="10">
    <location>
        <begin position="33"/>
        <end position="164"/>
    </location>
</feature>
<comment type="subcellular location">
    <subcellularLocation>
        <location evidence="1">Cell inner membrane</location>
        <topology evidence="1">Multi-pass membrane protein</topology>
    </subcellularLocation>
</comment>
<proteinExistence type="inferred from homology"/>
<keyword evidence="5 9" id="KW-0812">Transmembrane</keyword>
<gene>
    <name evidence="11" type="ORF">WIS52_23025</name>
</gene>
<evidence type="ECO:0000256" key="5">
    <source>
        <dbReference type="ARBA" id="ARBA00022692"/>
    </source>
</evidence>
<reference evidence="11 12" key="1">
    <citation type="submission" date="2024-03" db="EMBL/GenBank/DDBJ databases">
        <title>Draft genome sequence of Pseudonocardia nematodicida JCM 31783.</title>
        <authorList>
            <person name="Butdee W."/>
            <person name="Duangmal K."/>
        </authorList>
    </citation>
    <scope>NUCLEOTIDE SEQUENCE [LARGE SCALE GENOMIC DNA]</scope>
    <source>
        <strain evidence="11 12">JCM 31783</strain>
    </source>
</reference>
<feature type="transmembrane region" description="Helical" evidence="9">
    <location>
        <begin position="57"/>
        <end position="75"/>
    </location>
</feature>
<name>A0ABV1KHF1_9PSEU</name>
<evidence type="ECO:0000256" key="8">
    <source>
        <dbReference type="ARBA" id="ARBA00038436"/>
    </source>
</evidence>
<keyword evidence="2" id="KW-0813">Transport</keyword>